<keyword evidence="1" id="KW-0812">Transmembrane</keyword>
<gene>
    <name evidence="2" type="ORF">CAEBREN_17483</name>
</gene>
<dbReference type="Proteomes" id="UP000008068">
    <property type="component" value="Unassembled WGS sequence"/>
</dbReference>
<feature type="transmembrane region" description="Helical" evidence="1">
    <location>
        <begin position="118"/>
        <end position="142"/>
    </location>
</feature>
<proteinExistence type="predicted"/>
<dbReference type="AlphaFoldDB" id="G0NK51"/>
<accession>G0NK51</accession>
<evidence type="ECO:0000313" key="2">
    <source>
        <dbReference type="EMBL" id="EGT32843.1"/>
    </source>
</evidence>
<evidence type="ECO:0000256" key="1">
    <source>
        <dbReference type="SAM" id="Phobius"/>
    </source>
</evidence>
<dbReference type="InParanoid" id="G0NK51"/>
<feature type="transmembrane region" description="Helical" evidence="1">
    <location>
        <begin position="17"/>
        <end position="37"/>
    </location>
</feature>
<feature type="transmembrane region" description="Helical" evidence="1">
    <location>
        <begin position="82"/>
        <end position="106"/>
    </location>
</feature>
<dbReference type="eggNOG" id="ENOG502RAG2">
    <property type="taxonomic scope" value="Eukaryota"/>
</dbReference>
<evidence type="ECO:0000313" key="3">
    <source>
        <dbReference type="Proteomes" id="UP000008068"/>
    </source>
</evidence>
<keyword evidence="3" id="KW-1185">Reference proteome</keyword>
<reference evidence="3" key="1">
    <citation type="submission" date="2011-07" db="EMBL/GenBank/DDBJ databases">
        <authorList>
            <consortium name="Caenorhabditis brenneri Sequencing and Analysis Consortium"/>
            <person name="Wilson R.K."/>
        </authorList>
    </citation>
    <scope>NUCLEOTIDE SEQUENCE [LARGE SCALE GENOMIC DNA]</scope>
    <source>
        <strain evidence="3">PB2801</strain>
    </source>
</reference>
<dbReference type="OrthoDB" id="5901452at2759"/>
<name>G0NK51_CAEBE</name>
<feature type="transmembrane region" description="Helical" evidence="1">
    <location>
        <begin position="57"/>
        <end position="75"/>
    </location>
</feature>
<protein>
    <submittedName>
        <fullName evidence="2">Uncharacterized protein</fullName>
    </submittedName>
</protein>
<sequence>MVEMDQKVLGLPAKKHALILSGVFGSLFVLMVAFEIWKLPRHFEAWLYVCHNLARLSLTTPIFSFLASMTLLCLLKCNAKVLVIICILWPVSIAITVACFIVPGFSEAGTIKVDGDSLPAYGVIGFSIILFLGSLHCIFLLFSLGFLNREGGGVDNDLYDLEKSDSREGSDSSSSSK</sequence>
<dbReference type="HOGENOM" id="CLU_1519176_0_0_1"/>
<organism evidence="3">
    <name type="scientific">Caenorhabditis brenneri</name>
    <name type="common">Nematode worm</name>
    <dbReference type="NCBI Taxonomy" id="135651"/>
    <lineage>
        <taxon>Eukaryota</taxon>
        <taxon>Metazoa</taxon>
        <taxon>Ecdysozoa</taxon>
        <taxon>Nematoda</taxon>
        <taxon>Chromadorea</taxon>
        <taxon>Rhabditida</taxon>
        <taxon>Rhabditina</taxon>
        <taxon>Rhabditomorpha</taxon>
        <taxon>Rhabditoidea</taxon>
        <taxon>Rhabditidae</taxon>
        <taxon>Peloderinae</taxon>
        <taxon>Caenorhabditis</taxon>
    </lineage>
</organism>
<dbReference type="EMBL" id="GL379898">
    <property type="protein sequence ID" value="EGT32843.1"/>
    <property type="molecule type" value="Genomic_DNA"/>
</dbReference>
<keyword evidence="1" id="KW-0472">Membrane</keyword>
<keyword evidence="1" id="KW-1133">Transmembrane helix</keyword>